<keyword evidence="1" id="KW-0732">Signal</keyword>
<dbReference type="InterPro" id="IPR032710">
    <property type="entry name" value="NTF2-like_dom_sf"/>
</dbReference>
<dbReference type="AlphaFoldDB" id="A0A561PW60"/>
<evidence type="ECO:0000259" key="2">
    <source>
        <dbReference type="Pfam" id="PF14534"/>
    </source>
</evidence>
<organism evidence="3 4">
    <name type="scientific">Chitinophaga polysaccharea</name>
    <dbReference type="NCBI Taxonomy" id="1293035"/>
    <lineage>
        <taxon>Bacteria</taxon>
        <taxon>Pseudomonadati</taxon>
        <taxon>Bacteroidota</taxon>
        <taxon>Chitinophagia</taxon>
        <taxon>Chitinophagales</taxon>
        <taxon>Chitinophagaceae</taxon>
        <taxon>Chitinophaga</taxon>
    </lineage>
</organism>
<reference evidence="3 4" key="1">
    <citation type="submission" date="2019-06" db="EMBL/GenBank/DDBJ databases">
        <title>Sorghum-associated microbial communities from plants grown in Nebraska, USA.</title>
        <authorList>
            <person name="Schachtman D."/>
        </authorList>
    </citation>
    <scope>NUCLEOTIDE SEQUENCE [LARGE SCALE GENOMIC DNA]</scope>
    <source>
        <strain evidence="3 4">1209</strain>
    </source>
</reference>
<accession>A0A561PW60</accession>
<dbReference type="EMBL" id="VIWO01000002">
    <property type="protein sequence ID" value="TWF42351.1"/>
    <property type="molecule type" value="Genomic_DNA"/>
</dbReference>
<dbReference type="Gene3D" id="3.10.450.50">
    <property type="match status" value="2"/>
</dbReference>
<feature type="domain" description="DUF4440" evidence="2">
    <location>
        <begin position="44"/>
        <end position="154"/>
    </location>
</feature>
<comment type="caution">
    <text evidence="3">The sequence shown here is derived from an EMBL/GenBank/DDBJ whole genome shotgun (WGS) entry which is preliminary data.</text>
</comment>
<dbReference type="InterPro" id="IPR027843">
    <property type="entry name" value="DUF4440"/>
</dbReference>
<dbReference type="Pfam" id="PF14534">
    <property type="entry name" value="DUF4440"/>
    <property type="match status" value="2"/>
</dbReference>
<feature type="chain" id="PRO_5022056044" evidence="1">
    <location>
        <begin position="22"/>
        <end position="308"/>
    </location>
</feature>
<feature type="signal peptide" evidence="1">
    <location>
        <begin position="1"/>
        <end position="21"/>
    </location>
</feature>
<protein>
    <submittedName>
        <fullName evidence="3">Uncharacterized protein DUF4440</fullName>
    </submittedName>
</protein>
<evidence type="ECO:0000313" key="4">
    <source>
        <dbReference type="Proteomes" id="UP000320811"/>
    </source>
</evidence>
<gene>
    <name evidence="3" type="ORF">FHW36_102106</name>
</gene>
<evidence type="ECO:0000313" key="3">
    <source>
        <dbReference type="EMBL" id="TWF42351.1"/>
    </source>
</evidence>
<keyword evidence="4" id="KW-1185">Reference proteome</keyword>
<dbReference type="RefSeq" id="WP_186452353.1">
    <property type="nucleotide sequence ID" value="NZ_VIWO01000002.1"/>
</dbReference>
<dbReference type="SUPFAM" id="SSF54427">
    <property type="entry name" value="NTF2-like"/>
    <property type="match status" value="2"/>
</dbReference>
<name>A0A561PW60_9BACT</name>
<evidence type="ECO:0000256" key="1">
    <source>
        <dbReference type="SAM" id="SignalP"/>
    </source>
</evidence>
<feature type="domain" description="DUF4440" evidence="2">
    <location>
        <begin position="190"/>
        <end position="301"/>
    </location>
</feature>
<proteinExistence type="predicted"/>
<dbReference type="Proteomes" id="UP000320811">
    <property type="component" value="Unassembled WGS sequence"/>
</dbReference>
<sequence length="308" mass="34757">MTRHIKLFTIIIGALSLQAIGARGQATTALYGTLKAKDSLLFDIAFHSCNVQRLHEIFAPDFVFYHDNGSDGPTGTQSLTNFIENIQRRCTSHTPEMRREIVGNSLQVIPVNSLEAIQTGIQRLYVLSEQGGERLVEESKFTRNWKKQGNDWKMVSELDYAVKTNFPDAGQPRYAPNPYVPSAEPLYAVIARQDSLFFHAYNNCDMETMTNTFSDSLEFYHDQTGLSASKKDVLESTRKNICGKVSRELVPGSLEVYPIHGYGAVEIAYHRFHNNQQPVGTPSKASKFIVLWKNTDGHWQISRVISLH</sequence>